<dbReference type="PROSITE" id="PS00138">
    <property type="entry name" value="SUBTILASE_SER"/>
    <property type="match status" value="1"/>
</dbReference>
<evidence type="ECO:0000256" key="3">
    <source>
        <dbReference type="ARBA" id="ARBA00022801"/>
    </source>
</evidence>
<dbReference type="RefSeq" id="WP_115831114.1">
    <property type="nucleotide sequence ID" value="NZ_QNUL01000007.1"/>
</dbReference>
<evidence type="ECO:0000259" key="6">
    <source>
        <dbReference type="Pfam" id="PF00082"/>
    </source>
</evidence>
<evidence type="ECO:0000256" key="4">
    <source>
        <dbReference type="ARBA" id="ARBA00022825"/>
    </source>
</evidence>
<organism evidence="8 9">
    <name type="scientific">Dyadobacter luteus</name>
    <dbReference type="NCBI Taxonomy" id="2259619"/>
    <lineage>
        <taxon>Bacteria</taxon>
        <taxon>Pseudomonadati</taxon>
        <taxon>Bacteroidota</taxon>
        <taxon>Cytophagia</taxon>
        <taxon>Cytophagales</taxon>
        <taxon>Spirosomataceae</taxon>
        <taxon>Dyadobacter</taxon>
    </lineage>
</organism>
<dbReference type="InterPro" id="IPR000209">
    <property type="entry name" value="Peptidase_S8/S53_dom"/>
</dbReference>
<dbReference type="PROSITE" id="PS51892">
    <property type="entry name" value="SUBTILASE"/>
    <property type="match status" value="1"/>
</dbReference>
<dbReference type="PANTHER" id="PTHR43806:SF67">
    <property type="entry name" value="EGF-LIKE DOMAIN-CONTAINING PROTEIN"/>
    <property type="match status" value="1"/>
</dbReference>
<dbReference type="AlphaFoldDB" id="A0A3D8YBX5"/>
<dbReference type="InterPro" id="IPR026444">
    <property type="entry name" value="Secre_tail"/>
</dbReference>
<evidence type="ECO:0000313" key="9">
    <source>
        <dbReference type="Proteomes" id="UP000256373"/>
    </source>
</evidence>
<dbReference type="Pfam" id="PF18962">
    <property type="entry name" value="Por_Secre_tail"/>
    <property type="match status" value="1"/>
</dbReference>
<gene>
    <name evidence="8" type="ORF">DSL64_11915</name>
</gene>
<dbReference type="OrthoDB" id="9792152at2"/>
<dbReference type="InterPro" id="IPR015500">
    <property type="entry name" value="Peptidase_S8_subtilisin-rel"/>
</dbReference>
<keyword evidence="4 5" id="KW-0720">Serine protease</keyword>
<dbReference type="PRINTS" id="PR00723">
    <property type="entry name" value="SUBTILISIN"/>
</dbReference>
<dbReference type="PANTHER" id="PTHR43806">
    <property type="entry name" value="PEPTIDASE S8"/>
    <property type="match status" value="1"/>
</dbReference>
<dbReference type="GO" id="GO:0004252">
    <property type="term" value="F:serine-type endopeptidase activity"/>
    <property type="evidence" value="ECO:0007669"/>
    <property type="project" value="UniProtKB-UniRule"/>
</dbReference>
<feature type="domain" description="Peptidase S8/S53" evidence="6">
    <location>
        <begin position="171"/>
        <end position="447"/>
    </location>
</feature>
<feature type="domain" description="Secretion system C-terminal sorting" evidence="7">
    <location>
        <begin position="478"/>
        <end position="545"/>
    </location>
</feature>
<dbReference type="Pfam" id="PF00082">
    <property type="entry name" value="Peptidase_S8"/>
    <property type="match status" value="1"/>
</dbReference>
<dbReference type="InterPro" id="IPR050131">
    <property type="entry name" value="Peptidase_S8_subtilisin-like"/>
</dbReference>
<dbReference type="InterPro" id="IPR017317">
    <property type="entry name" value="Pept_S8_subtilisin_bacteroid-2"/>
</dbReference>
<proteinExistence type="inferred from homology"/>
<dbReference type="PIRSF" id="PIRSF037903">
    <property type="entry name" value="Subtilisin_rel_GFO_2223"/>
    <property type="match status" value="1"/>
</dbReference>
<sequence length="552" mass="59811">MIRPIFLSFIFMVCLANISLAQTNPRYLVLFKDKNNSPYSVENPTAFLSERSVSRRERQRIRLTNTDLPVNPAYVEAVKQTGAKVIYTSRWFNGALVEASNVQLDQIKSLPSYKGIELNLPVANITTASPGIHRVGAVNDKLGTAELDYGRMANQLALMETSVLHNKGFYGQNMLIAVLDNGFSNGNLVNFLKPVFDENRLVDSHDFVARDGNVYNDGASEHGLKVLSTMAAYLPSSMIGVAYKASFALYRTENDEGESPYEEITWLMAAERADSLGADILNSSLGYRTFSGEFNTPAYNYTRAQMDGKTTIIARAARFATRTGMLVINAAGNEGSAGLASPADVDSVLTVGGTTYDFSPYSNTSVGPNALNQRKPDVAAVGAGTVVGTSLGSATSGNGTSFAAPLIAGLSAILWQAHPQLTAQQIIGILQKSGHQYTTPDNILGYGVPRLSRAEQIINEELVPLGTEGSILNAILLHPNPTEGDLTLTIPVALRDKKATLEIYNQSGNTLFKKTLLLTEKTPVAPTQLTSGLYILKIRVGEQERSIRFIRK</sequence>
<dbReference type="Proteomes" id="UP000256373">
    <property type="component" value="Unassembled WGS sequence"/>
</dbReference>
<name>A0A3D8YBX5_9BACT</name>
<comment type="caution">
    <text evidence="8">The sequence shown here is derived from an EMBL/GenBank/DDBJ whole genome shotgun (WGS) entry which is preliminary data.</text>
</comment>
<evidence type="ECO:0000259" key="7">
    <source>
        <dbReference type="Pfam" id="PF18962"/>
    </source>
</evidence>
<feature type="active site" description="Charge relay system" evidence="5">
    <location>
        <position position="401"/>
    </location>
</feature>
<accession>A0A3D8YBX5</accession>
<keyword evidence="3 5" id="KW-0378">Hydrolase</keyword>
<evidence type="ECO:0000256" key="5">
    <source>
        <dbReference type="PROSITE-ProRule" id="PRU01240"/>
    </source>
</evidence>
<feature type="active site" description="Charge relay system" evidence="5">
    <location>
        <position position="222"/>
    </location>
</feature>
<dbReference type="EMBL" id="QNUL01000007">
    <property type="protein sequence ID" value="REA61661.1"/>
    <property type="molecule type" value="Genomic_DNA"/>
</dbReference>
<keyword evidence="2 5" id="KW-0645">Protease</keyword>
<evidence type="ECO:0000256" key="2">
    <source>
        <dbReference type="ARBA" id="ARBA00022670"/>
    </source>
</evidence>
<protein>
    <submittedName>
        <fullName evidence="8">Peptidase S8/S53 subtilisin kexin sedolisin</fullName>
    </submittedName>
</protein>
<reference evidence="8 9" key="1">
    <citation type="submission" date="2018-07" db="EMBL/GenBank/DDBJ databases">
        <title>Dyadobacter roseus sp. nov., isolated from rose rhizosphere soil.</title>
        <authorList>
            <person name="Chen L."/>
        </authorList>
    </citation>
    <scope>NUCLEOTIDE SEQUENCE [LARGE SCALE GENOMIC DNA]</scope>
    <source>
        <strain evidence="8 9">RS19</strain>
    </source>
</reference>
<dbReference type="SUPFAM" id="SSF52743">
    <property type="entry name" value="Subtilisin-like"/>
    <property type="match status" value="1"/>
</dbReference>
<feature type="active site" description="Charge relay system" evidence="5">
    <location>
        <position position="180"/>
    </location>
</feature>
<dbReference type="NCBIfam" id="TIGR04183">
    <property type="entry name" value="Por_Secre_tail"/>
    <property type="match status" value="1"/>
</dbReference>
<dbReference type="GO" id="GO:0006508">
    <property type="term" value="P:proteolysis"/>
    <property type="evidence" value="ECO:0007669"/>
    <property type="project" value="UniProtKB-KW"/>
</dbReference>
<evidence type="ECO:0000313" key="8">
    <source>
        <dbReference type="EMBL" id="REA61661.1"/>
    </source>
</evidence>
<keyword evidence="9" id="KW-1185">Reference proteome</keyword>
<dbReference type="InterPro" id="IPR023828">
    <property type="entry name" value="Peptidase_S8_Ser-AS"/>
</dbReference>
<comment type="similarity">
    <text evidence="1 5">Belongs to the peptidase S8 family.</text>
</comment>
<dbReference type="Gene3D" id="3.40.50.200">
    <property type="entry name" value="Peptidase S8/S53 domain"/>
    <property type="match status" value="1"/>
</dbReference>
<dbReference type="InterPro" id="IPR036852">
    <property type="entry name" value="Peptidase_S8/S53_dom_sf"/>
</dbReference>
<evidence type="ECO:0000256" key="1">
    <source>
        <dbReference type="ARBA" id="ARBA00011073"/>
    </source>
</evidence>